<dbReference type="Proteomes" id="UP000295270">
    <property type="component" value="Unassembled WGS sequence"/>
</dbReference>
<reference evidence="1 3" key="1">
    <citation type="journal article" date="2015" name="Stand. Genomic Sci.">
        <title>Genomic Encyclopedia of Bacterial and Archaeal Type Strains, Phase III: the genomes of soil and plant-associated and newly described type strains.</title>
        <authorList>
            <person name="Whitman W.B."/>
            <person name="Woyke T."/>
            <person name="Klenk H.P."/>
            <person name="Zhou Y."/>
            <person name="Lilburn T.G."/>
            <person name="Beck B.J."/>
            <person name="De Vos P."/>
            <person name="Vandamme P."/>
            <person name="Eisen J.A."/>
            <person name="Garrity G."/>
            <person name="Hugenholtz P."/>
            <person name="Kyrpides N.C."/>
        </authorList>
    </citation>
    <scope>NUCLEOTIDE SEQUENCE [LARGE SCALE GENOMIC DNA]</scope>
    <source>
        <strain evidence="1 3">P5626</strain>
    </source>
</reference>
<reference evidence="2 4" key="2">
    <citation type="journal article" date="2018" name="Syst. Appl. Microbiol.">
        <title>Flavobacterium circumlabens sp. nov. and Flavobacterium cupreum sp. nov., two psychrotrophic species isolated from Antarctic environmental samples.</title>
        <authorList>
            <person name="Kralova S."/>
            <person name="Busse H.J."/>
            <person name="Svec P."/>
            <person name="Maslanova I."/>
            <person name="Stankova E."/>
            <person name="Bartak M."/>
            <person name="Sedlacek I."/>
        </authorList>
    </citation>
    <scope>NUCLEOTIDE SEQUENCE [LARGE SCALE GENOMIC DNA]</scope>
    <source>
        <strain evidence="2 4">CCM 8828</strain>
    </source>
</reference>
<dbReference type="PANTHER" id="PTHR36166:SF1">
    <property type="entry name" value="SRPBCC DOMAIN-CONTAINING PROTEIN"/>
    <property type="match status" value="1"/>
</dbReference>
<dbReference type="InterPro" id="IPR023393">
    <property type="entry name" value="START-like_dom_sf"/>
</dbReference>
<organism evidence="2 4">
    <name type="scientific">Flavobacterium circumlabens</name>
    <dbReference type="NCBI Taxonomy" id="2133765"/>
    <lineage>
        <taxon>Bacteria</taxon>
        <taxon>Pseudomonadati</taxon>
        <taxon>Bacteroidota</taxon>
        <taxon>Flavobacteriia</taxon>
        <taxon>Flavobacteriales</taxon>
        <taxon>Flavobacteriaceae</taxon>
        <taxon>Flavobacterium</taxon>
    </lineage>
</organism>
<dbReference type="EMBL" id="SLWA01000002">
    <property type="protein sequence ID" value="TCN59538.1"/>
    <property type="molecule type" value="Genomic_DNA"/>
</dbReference>
<sequence length="140" mass="16507">MKQYHTCIIIQAPVDNVWKSLINFKSYPEWNPIVGKLEGDMIEGNKITTFIIPLKKTFHPILISYKINKEIVWQGVQGAKKILAGKHYYKLVKLNERETKLYHGEFFTGLFSYFISKKMIKKMEDAFVSHNKILKKKNRK</sequence>
<keyword evidence="3" id="KW-1185">Reference proteome</keyword>
<evidence type="ECO:0000313" key="4">
    <source>
        <dbReference type="Proteomes" id="UP000298340"/>
    </source>
</evidence>
<dbReference type="PANTHER" id="PTHR36166">
    <property type="entry name" value="CHROMOSOME 9, WHOLE GENOME SHOTGUN SEQUENCE"/>
    <property type="match status" value="1"/>
</dbReference>
<reference evidence="1" key="3">
    <citation type="submission" date="2019-03" db="EMBL/GenBank/DDBJ databases">
        <authorList>
            <person name="Whitman W."/>
            <person name="Huntemann M."/>
            <person name="Clum A."/>
            <person name="Pillay M."/>
            <person name="Palaniappan K."/>
            <person name="Varghese N."/>
            <person name="Mikhailova N."/>
            <person name="Stamatis D."/>
            <person name="Reddy T."/>
            <person name="Daum C."/>
            <person name="Shapiro N."/>
            <person name="Ivanova N."/>
            <person name="Kyrpides N."/>
            <person name="Woyke T."/>
        </authorList>
    </citation>
    <scope>NUCLEOTIDE SEQUENCE</scope>
    <source>
        <strain evidence="1">P5626</strain>
    </source>
</reference>
<dbReference type="EMBL" id="QWDN01000002">
    <property type="protein sequence ID" value="TEB44830.1"/>
    <property type="molecule type" value="Genomic_DNA"/>
</dbReference>
<dbReference type="SUPFAM" id="SSF55961">
    <property type="entry name" value="Bet v1-like"/>
    <property type="match status" value="1"/>
</dbReference>
<comment type="caution">
    <text evidence="2">The sequence shown here is derived from an EMBL/GenBank/DDBJ whole genome shotgun (WGS) entry which is preliminary data.</text>
</comment>
<gene>
    <name evidence="2" type="ORF">D0809_06440</name>
    <name evidence="1" type="ORF">EV142_102156</name>
</gene>
<dbReference type="OrthoDB" id="191189at2"/>
<proteinExistence type="predicted"/>
<protein>
    <submittedName>
        <fullName evidence="2">SRPBCC domain-containing protein</fullName>
    </submittedName>
</protein>
<evidence type="ECO:0000313" key="3">
    <source>
        <dbReference type="Proteomes" id="UP000295270"/>
    </source>
</evidence>
<dbReference type="CDD" id="cd07822">
    <property type="entry name" value="SRPBCC_4"/>
    <property type="match status" value="1"/>
</dbReference>
<evidence type="ECO:0000313" key="2">
    <source>
        <dbReference type="EMBL" id="TEB44830.1"/>
    </source>
</evidence>
<evidence type="ECO:0000313" key="1">
    <source>
        <dbReference type="EMBL" id="TCN59538.1"/>
    </source>
</evidence>
<name>A0A4Y7UEE2_9FLAO</name>
<dbReference type="Gene3D" id="3.30.530.20">
    <property type="match status" value="1"/>
</dbReference>
<dbReference type="RefSeq" id="WP_132033402.1">
    <property type="nucleotide sequence ID" value="NZ_QWDN01000002.1"/>
</dbReference>
<dbReference type="Proteomes" id="UP000298340">
    <property type="component" value="Unassembled WGS sequence"/>
</dbReference>
<accession>A0A4Y7UEE2</accession>
<dbReference type="AlphaFoldDB" id="A0A4Y7UEE2"/>